<evidence type="ECO:0000256" key="2">
    <source>
        <dbReference type="ARBA" id="ARBA00022763"/>
    </source>
</evidence>
<keyword evidence="2" id="KW-0227">DNA damage</keyword>
<dbReference type="InterPro" id="IPR001357">
    <property type="entry name" value="BRCT_dom"/>
</dbReference>
<dbReference type="AlphaFoldDB" id="M2PNK8"/>
<dbReference type="InterPro" id="IPR047249">
    <property type="entry name" value="BRCT_p53bp1-like_rpt1"/>
</dbReference>
<dbReference type="PANTHER" id="PTHR15321">
    <property type="entry name" value="TUMOR SUPPRESSOR P53-BINDING PROTEIN 1"/>
    <property type="match status" value="1"/>
</dbReference>
<gene>
    <name evidence="6" type="ORF">CERSUDRAFT_93529</name>
</gene>
<dbReference type="Gene3D" id="2.30.30.140">
    <property type="match status" value="1"/>
</dbReference>
<proteinExistence type="predicted"/>
<organism evidence="6 7">
    <name type="scientific">Ceriporiopsis subvermispora (strain B)</name>
    <name type="common">White-rot fungus</name>
    <name type="synonym">Gelatoporia subvermispora</name>
    <dbReference type="NCBI Taxonomy" id="914234"/>
    <lineage>
        <taxon>Eukaryota</taxon>
        <taxon>Fungi</taxon>
        <taxon>Dikarya</taxon>
        <taxon>Basidiomycota</taxon>
        <taxon>Agaricomycotina</taxon>
        <taxon>Agaricomycetes</taxon>
        <taxon>Polyporales</taxon>
        <taxon>Gelatoporiaceae</taxon>
        <taxon>Gelatoporia</taxon>
    </lineage>
</organism>
<feature type="compositionally biased region" description="Polar residues" evidence="4">
    <location>
        <begin position="397"/>
        <end position="407"/>
    </location>
</feature>
<evidence type="ECO:0000313" key="6">
    <source>
        <dbReference type="EMBL" id="EMD38004.1"/>
    </source>
</evidence>
<reference evidence="6 7" key="1">
    <citation type="journal article" date="2012" name="Proc. Natl. Acad. Sci. U.S.A.">
        <title>Comparative genomics of Ceriporiopsis subvermispora and Phanerochaete chrysosporium provide insight into selective ligninolysis.</title>
        <authorList>
            <person name="Fernandez-Fueyo E."/>
            <person name="Ruiz-Duenas F.J."/>
            <person name="Ferreira P."/>
            <person name="Floudas D."/>
            <person name="Hibbett D.S."/>
            <person name="Canessa P."/>
            <person name="Larrondo L.F."/>
            <person name="James T.Y."/>
            <person name="Seelenfreund D."/>
            <person name="Lobos S."/>
            <person name="Polanco R."/>
            <person name="Tello M."/>
            <person name="Honda Y."/>
            <person name="Watanabe T."/>
            <person name="Watanabe T."/>
            <person name="Ryu J.S."/>
            <person name="Kubicek C.P."/>
            <person name="Schmoll M."/>
            <person name="Gaskell J."/>
            <person name="Hammel K.E."/>
            <person name="St John F.J."/>
            <person name="Vanden Wymelenberg A."/>
            <person name="Sabat G."/>
            <person name="Splinter BonDurant S."/>
            <person name="Syed K."/>
            <person name="Yadav J.S."/>
            <person name="Doddapaneni H."/>
            <person name="Subramanian V."/>
            <person name="Lavin J.L."/>
            <person name="Oguiza J.A."/>
            <person name="Perez G."/>
            <person name="Pisabarro A.G."/>
            <person name="Ramirez L."/>
            <person name="Santoyo F."/>
            <person name="Master E."/>
            <person name="Coutinho P.M."/>
            <person name="Henrissat B."/>
            <person name="Lombard V."/>
            <person name="Magnuson J.K."/>
            <person name="Kuees U."/>
            <person name="Hori C."/>
            <person name="Igarashi K."/>
            <person name="Samejima M."/>
            <person name="Held B.W."/>
            <person name="Barry K.W."/>
            <person name="LaButti K.M."/>
            <person name="Lapidus A."/>
            <person name="Lindquist E.A."/>
            <person name="Lucas S.M."/>
            <person name="Riley R."/>
            <person name="Salamov A.A."/>
            <person name="Hoffmeister D."/>
            <person name="Schwenk D."/>
            <person name="Hadar Y."/>
            <person name="Yarden O."/>
            <person name="de Vries R.P."/>
            <person name="Wiebenga A."/>
            <person name="Stenlid J."/>
            <person name="Eastwood D."/>
            <person name="Grigoriev I.V."/>
            <person name="Berka R.M."/>
            <person name="Blanchette R.A."/>
            <person name="Kersten P."/>
            <person name="Martinez A.T."/>
            <person name="Vicuna R."/>
            <person name="Cullen D."/>
        </authorList>
    </citation>
    <scope>NUCLEOTIDE SEQUENCE [LARGE SCALE GENOMIC DNA]</scope>
    <source>
        <strain evidence="6 7">B</strain>
    </source>
</reference>
<dbReference type="HOGENOM" id="CLU_007788_0_0_1"/>
<evidence type="ECO:0000256" key="3">
    <source>
        <dbReference type="ARBA" id="ARBA00023242"/>
    </source>
</evidence>
<dbReference type="InterPro" id="IPR047250">
    <property type="entry name" value="BRCT_p53bp1-like_rpt2"/>
</dbReference>
<feature type="region of interest" description="Disordered" evidence="4">
    <location>
        <begin position="488"/>
        <end position="776"/>
    </location>
</feature>
<dbReference type="GO" id="GO:0000077">
    <property type="term" value="P:DNA damage checkpoint signaling"/>
    <property type="evidence" value="ECO:0007669"/>
    <property type="project" value="TreeGrafter"/>
</dbReference>
<evidence type="ECO:0000256" key="1">
    <source>
        <dbReference type="ARBA" id="ARBA00004123"/>
    </source>
</evidence>
<dbReference type="SUPFAM" id="SSF52113">
    <property type="entry name" value="BRCT domain"/>
    <property type="match status" value="1"/>
</dbReference>
<dbReference type="GO" id="GO:0005634">
    <property type="term" value="C:nucleus"/>
    <property type="evidence" value="ECO:0007669"/>
    <property type="project" value="UniProtKB-SubCell"/>
</dbReference>
<dbReference type="SMART" id="SM00292">
    <property type="entry name" value="BRCT"/>
    <property type="match status" value="2"/>
</dbReference>
<feature type="region of interest" description="Disordered" evidence="4">
    <location>
        <begin position="902"/>
        <end position="932"/>
    </location>
</feature>
<feature type="compositionally biased region" description="Acidic residues" evidence="4">
    <location>
        <begin position="535"/>
        <end position="544"/>
    </location>
</feature>
<sequence>MFDALDGSRSDESQASQLLRAALRHGVFVSEEPKPVILPASKNPNISLVDASPYPSSEERSLPHYQLHGLDVTSPSQPVDRHAGEDSQKENDPALNDEQVKHSSAVAFAPLTRSNQRKAGALAQHERRHSPTRSSRAPAVAENHARTKDTPLNPPSTGIKGQKAVSFKSPIPSPHPTLHRNPARSVTLPSRRPPARSPSPASQDSFAGPLSEADQQKLYIRNSRAFQIPLSELGKDTDVSDVTADTTSTTSAASAHSRVGYSLTSDPPSSSGQILVASTPSGSPEVSLASAMETQRTDTSAPYGDTQIVHPFLHDQTRSTNTNPSARRPNPPNAIEHSGLSAQQLSSQDGSTQPSLSYQRVLDTNPFESSPVPTQVDEQNTAPTQPSSYVTPDVSLDPSSNTGTADASVVDQSAATYSVADTSTTSGIKRNLMGLVHPNKRWRLQAHGIAEPSNRTSHFTEEEAMVLADSIVESGDTQPSDVAVYGSTLSTEPQSQRAHPTKSPMPPPQLVPQPRIRSPSVNIVPETSPAGPGEGDTDKDEEDVPLAQTVQRDRGRKEKGKAKVADAPPVTAALATRTRTRAGGKAHEEPVHKISGAGPSRPTSKSDERKQAERSWETGVVPSSLPHEDAPPPPIPAATAGPSAPRPINERPPAPRGKARAKSRSATPALKKPRLPSEVTSPSEGETVVSEREDVAVPNPDDEVDDITEPADDGYMEVDEMDYVPPKASSSRKRKRTASSSSWKPTQRMPSRPTRSTTVTPLNKPTKKRSVSSSVLLEQNPDATRVFALWKQDNHYYTGIVHSLLSDNPPRYLIKFDDDTEDRVDVAKLRMCMLKEGDHVITGTNVRAVVVEDTPLNATDVNIRFSNSDDNEPMTVSLSSVRVASRTLMSRFKDRLLDPPGIIPAIGPAPPKPSPSPSRLSHASGGSANSGRKLLGKTGLVVTLGPGNEDWERVKDKLMLSIRTHGGVVIEDWCNIFTLDGTFSHGNKRWIGQRDDIKWIERDDIERVFLLSDDANQKPKFLIALALGIPCLSTDWLEASIADRTERDWQAFLLPAGFCDPLNARVSQLVDLDWGNSVEHLTEIMSNFVPSRLFADQSILCLSPDFMPCPPKSNRKARESGGMVPKIILCMGAARVEAVADARHATHSDLKKYDYVIVREQSDALKITLGKGATCVHFGWVKDCLIACRLLPRPEY</sequence>
<feature type="domain" description="BRCT" evidence="5">
    <location>
        <begin position="934"/>
        <end position="1044"/>
    </location>
</feature>
<dbReference type="EMBL" id="KB445795">
    <property type="protein sequence ID" value="EMD38004.1"/>
    <property type="molecule type" value="Genomic_DNA"/>
</dbReference>
<dbReference type="PANTHER" id="PTHR15321:SF3">
    <property type="entry name" value="TP53-BINDING PROTEIN 1"/>
    <property type="match status" value="1"/>
</dbReference>
<dbReference type="Gene3D" id="3.40.50.10190">
    <property type="entry name" value="BRCT domain"/>
    <property type="match status" value="1"/>
</dbReference>
<protein>
    <recommendedName>
        <fullName evidence="5">BRCT domain-containing protein</fullName>
    </recommendedName>
</protein>
<name>M2PNK8_CERS8</name>
<feature type="compositionally biased region" description="Polar residues" evidence="4">
    <location>
        <begin position="262"/>
        <end position="284"/>
    </location>
</feature>
<dbReference type="InterPro" id="IPR047252">
    <property type="entry name" value="TP53BP1-like"/>
</dbReference>
<feature type="compositionally biased region" description="Polar residues" evidence="4">
    <location>
        <begin position="340"/>
        <end position="358"/>
    </location>
</feature>
<comment type="subcellular location">
    <subcellularLocation>
        <location evidence="1">Nucleus</location>
    </subcellularLocation>
</comment>
<dbReference type="CDD" id="cd17745">
    <property type="entry name" value="BRCT_p53bp1_rpt1"/>
    <property type="match status" value="1"/>
</dbReference>
<feature type="compositionally biased region" description="Acidic residues" evidence="4">
    <location>
        <begin position="700"/>
        <end position="722"/>
    </location>
</feature>
<dbReference type="GO" id="GO:0045944">
    <property type="term" value="P:positive regulation of transcription by RNA polymerase II"/>
    <property type="evidence" value="ECO:0007669"/>
    <property type="project" value="TreeGrafter"/>
</dbReference>
<feature type="compositionally biased region" description="Polar residues" evidence="4">
    <location>
        <begin position="488"/>
        <end position="498"/>
    </location>
</feature>
<feature type="compositionally biased region" description="Pro residues" evidence="4">
    <location>
        <begin position="907"/>
        <end position="916"/>
    </location>
</feature>
<feature type="compositionally biased region" description="Basic and acidic residues" evidence="4">
    <location>
        <begin position="604"/>
        <end position="616"/>
    </location>
</feature>
<feature type="compositionally biased region" description="Low complexity" evidence="4">
    <location>
        <begin position="240"/>
        <end position="255"/>
    </location>
</feature>
<feature type="compositionally biased region" description="Polar residues" evidence="4">
    <location>
        <begin position="366"/>
        <end position="390"/>
    </location>
</feature>
<feature type="region of interest" description="Disordered" evidence="4">
    <location>
        <begin position="31"/>
        <end position="209"/>
    </location>
</feature>
<evidence type="ECO:0000256" key="4">
    <source>
        <dbReference type="SAM" id="MobiDB-lite"/>
    </source>
</evidence>
<feature type="compositionally biased region" description="Basic and acidic residues" evidence="4">
    <location>
        <begin position="551"/>
        <end position="564"/>
    </location>
</feature>
<dbReference type="OrthoDB" id="129353at2759"/>
<dbReference type="Proteomes" id="UP000016930">
    <property type="component" value="Unassembled WGS sequence"/>
</dbReference>
<feature type="compositionally biased region" description="Low complexity" evidence="4">
    <location>
        <begin position="738"/>
        <end position="761"/>
    </location>
</feature>
<dbReference type="InterPro" id="IPR041297">
    <property type="entry name" value="Crb2_Tudor"/>
</dbReference>
<dbReference type="Pfam" id="PF18115">
    <property type="entry name" value="Tudor_3"/>
    <property type="match status" value="1"/>
</dbReference>
<keyword evidence="7" id="KW-1185">Reference proteome</keyword>
<feature type="compositionally biased region" description="Polar residues" evidence="4">
    <location>
        <begin position="919"/>
        <end position="930"/>
    </location>
</feature>
<evidence type="ECO:0000259" key="5">
    <source>
        <dbReference type="SMART" id="SM00292"/>
    </source>
</evidence>
<dbReference type="GO" id="GO:0042393">
    <property type="term" value="F:histone binding"/>
    <property type="evidence" value="ECO:0007669"/>
    <property type="project" value="TreeGrafter"/>
</dbReference>
<evidence type="ECO:0000313" key="7">
    <source>
        <dbReference type="Proteomes" id="UP000016930"/>
    </source>
</evidence>
<dbReference type="STRING" id="914234.M2PNK8"/>
<feature type="domain" description="BRCT" evidence="5">
    <location>
        <begin position="1091"/>
        <end position="1188"/>
    </location>
</feature>
<feature type="compositionally biased region" description="Basic and acidic residues" evidence="4">
    <location>
        <begin position="79"/>
        <end position="92"/>
    </location>
</feature>
<keyword evidence="3" id="KW-0539">Nucleus</keyword>
<dbReference type="InterPro" id="IPR036420">
    <property type="entry name" value="BRCT_dom_sf"/>
</dbReference>
<dbReference type="CDD" id="cd17724">
    <property type="entry name" value="BRCT_p53bp1_rpt2"/>
    <property type="match status" value="1"/>
</dbReference>
<feature type="region of interest" description="Disordered" evidence="4">
    <location>
        <begin position="237"/>
        <end position="407"/>
    </location>
</feature>
<accession>M2PNK8</accession>